<sequence>SPAQATPAEPEHLKPLRGLMASSGVNDAQLQDACGQMGFCTSETPVAVYPADFAAYLAASWPDVLAKIDERRPYTDSIPF</sequence>
<proteinExistence type="predicted"/>
<accession>A0A3N0IUW4</accession>
<dbReference type="AlphaFoldDB" id="A0A3N0IUW4"/>
<protein>
    <submittedName>
        <fullName evidence="1">Uncharacterized protein</fullName>
    </submittedName>
</protein>
<evidence type="ECO:0000313" key="2">
    <source>
        <dbReference type="Proteomes" id="UP000270112"/>
    </source>
</evidence>
<comment type="caution">
    <text evidence="1">The sequence shown here is derived from an EMBL/GenBank/DDBJ whole genome shotgun (WGS) entry which is preliminary data.</text>
</comment>
<feature type="non-terminal residue" evidence="1">
    <location>
        <position position="1"/>
    </location>
</feature>
<dbReference type="EMBL" id="QICC01000064">
    <property type="protein sequence ID" value="RNM40768.1"/>
    <property type="molecule type" value="Genomic_DNA"/>
</dbReference>
<organism evidence="1 2">
    <name type="scientific">Eggerthella sinensis</name>
    <dbReference type="NCBI Taxonomy" id="242230"/>
    <lineage>
        <taxon>Bacteria</taxon>
        <taxon>Bacillati</taxon>
        <taxon>Actinomycetota</taxon>
        <taxon>Coriobacteriia</taxon>
        <taxon>Eggerthellales</taxon>
        <taxon>Eggerthellaceae</taxon>
        <taxon>Eggerthella</taxon>
    </lineage>
</organism>
<dbReference type="Proteomes" id="UP000270112">
    <property type="component" value="Unassembled WGS sequence"/>
</dbReference>
<evidence type="ECO:0000313" key="1">
    <source>
        <dbReference type="EMBL" id="RNM40768.1"/>
    </source>
</evidence>
<dbReference type="RefSeq" id="WP_161961265.1">
    <property type="nucleotide sequence ID" value="NZ_QICC01000064.1"/>
</dbReference>
<reference evidence="2" key="1">
    <citation type="submission" date="2018-05" db="EMBL/GenBank/DDBJ databases">
        <title>Genome Sequencing of selected type strains of the family Eggerthellaceae.</title>
        <authorList>
            <person name="Danylec N."/>
            <person name="Stoll D.A."/>
            <person name="Doetsch A."/>
            <person name="Huch M."/>
        </authorList>
    </citation>
    <scope>NUCLEOTIDE SEQUENCE [LARGE SCALE GENOMIC DNA]</scope>
    <source>
        <strain evidence="2">DSM 16107</strain>
    </source>
</reference>
<name>A0A3N0IUW4_9ACTN</name>
<gene>
    <name evidence="1" type="ORF">DMP09_12740</name>
</gene>